<evidence type="ECO:0000313" key="1">
    <source>
        <dbReference type="EMBL" id="ETM30607.1"/>
    </source>
</evidence>
<dbReference type="EMBL" id="KI696950">
    <property type="protein sequence ID" value="ETM30607.1"/>
    <property type="molecule type" value="Genomic_DNA"/>
</dbReference>
<accession>W2M2I6</accession>
<name>W2M2I6_PHYNI</name>
<sequence length="45" mass="5131">KRRLSLTLIFLSLQEHDEDWSSEYADVTLASIERFAPEAMTASDS</sequence>
<protein>
    <submittedName>
        <fullName evidence="1">Uncharacterized protein</fullName>
    </submittedName>
</protein>
<reference evidence="1" key="1">
    <citation type="submission" date="2013-11" db="EMBL/GenBank/DDBJ databases">
        <title>The Genome Sequence of Phytophthora parasitica IAC_01/95.</title>
        <authorList>
            <consortium name="The Broad Institute Genomics Platform"/>
            <person name="Russ C."/>
            <person name="Tyler B."/>
            <person name="Panabieres F."/>
            <person name="Shan W."/>
            <person name="Tripathy S."/>
            <person name="Grunwald N."/>
            <person name="Machado M."/>
            <person name="Johnson C.S."/>
            <person name="Arredondo F."/>
            <person name="Hong C."/>
            <person name="Coffey M."/>
            <person name="Young S.K."/>
            <person name="Zeng Q."/>
            <person name="Gargeya S."/>
            <person name="Fitzgerald M."/>
            <person name="Abouelleil A."/>
            <person name="Alvarado L."/>
            <person name="Chapman S.B."/>
            <person name="Gainer-Dewar J."/>
            <person name="Goldberg J."/>
            <person name="Griggs A."/>
            <person name="Gujja S."/>
            <person name="Hansen M."/>
            <person name="Howarth C."/>
            <person name="Imamovic A."/>
            <person name="Ireland A."/>
            <person name="Larimer J."/>
            <person name="McCowan C."/>
            <person name="Murphy C."/>
            <person name="Pearson M."/>
            <person name="Poon T.W."/>
            <person name="Priest M."/>
            <person name="Roberts A."/>
            <person name="Saif S."/>
            <person name="Shea T."/>
            <person name="Sykes S."/>
            <person name="Wortman J."/>
            <person name="Nusbaum C."/>
            <person name="Birren B."/>
        </authorList>
    </citation>
    <scope>NUCLEOTIDE SEQUENCE [LARGE SCALE GENOMIC DNA]</scope>
    <source>
        <strain evidence="1">IAC_01/95</strain>
    </source>
</reference>
<organism evidence="1">
    <name type="scientific">Phytophthora nicotianae</name>
    <name type="common">Potato buckeye rot agent</name>
    <name type="synonym">Phytophthora parasitica</name>
    <dbReference type="NCBI Taxonomy" id="4792"/>
    <lineage>
        <taxon>Eukaryota</taxon>
        <taxon>Sar</taxon>
        <taxon>Stramenopiles</taxon>
        <taxon>Oomycota</taxon>
        <taxon>Peronosporomycetes</taxon>
        <taxon>Peronosporales</taxon>
        <taxon>Peronosporaceae</taxon>
        <taxon>Phytophthora</taxon>
    </lineage>
</organism>
<dbReference type="Proteomes" id="UP000054532">
    <property type="component" value="Unassembled WGS sequence"/>
</dbReference>
<proteinExistence type="predicted"/>
<feature type="non-terminal residue" evidence="1">
    <location>
        <position position="1"/>
    </location>
</feature>
<dbReference type="AlphaFoldDB" id="W2M2I6"/>
<gene>
    <name evidence="1" type="ORF">L914_21717</name>
</gene>